<reference evidence="1" key="1">
    <citation type="submission" date="2021-05" db="EMBL/GenBank/DDBJ databases">
        <authorList>
            <person name="Scholz U."/>
            <person name="Mascher M."/>
            <person name="Fiebig A."/>
        </authorList>
    </citation>
    <scope>NUCLEOTIDE SEQUENCE [LARGE SCALE GENOMIC DNA]</scope>
</reference>
<reference evidence="1" key="2">
    <citation type="submission" date="2025-09" db="UniProtKB">
        <authorList>
            <consortium name="EnsemblPlants"/>
        </authorList>
    </citation>
    <scope>IDENTIFICATION</scope>
</reference>
<protein>
    <submittedName>
        <fullName evidence="1">Uncharacterized protein</fullName>
    </submittedName>
</protein>
<keyword evidence="2" id="KW-1185">Reference proteome</keyword>
<dbReference type="EnsemblPlants" id="AVESA.00010b.r2.3DG0569810.1">
    <property type="protein sequence ID" value="AVESA.00010b.r2.3DG0569810.1.CDS.1"/>
    <property type="gene ID" value="AVESA.00010b.r2.3DG0569810"/>
</dbReference>
<evidence type="ECO:0000313" key="2">
    <source>
        <dbReference type="Proteomes" id="UP001732700"/>
    </source>
</evidence>
<dbReference type="Proteomes" id="UP001732700">
    <property type="component" value="Chromosome 3D"/>
</dbReference>
<evidence type="ECO:0000313" key="1">
    <source>
        <dbReference type="EnsemblPlants" id="AVESA.00010b.r2.3DG0569810.1.CDS.1"/>
    </source>
</evidence>
<organism evidence="1 2">
    <name type="scientific">Avena sativa</name>
    <name type="common">Oat</name>
    <dbReference type="NCBI Taxonomy" id="4498"/>
    <lineage>
        <taxon>Eukaryota</taxon>
        <taxon>Viridiplantae</taxon>
        <taxon>Streptophyta</taxon>
        <taxon>Embryophyta</taxon>
        <taxon>Tracheophyta</taxon>
        <taxon>Spermatophyta</taxon>
        <taxon>Magnoliopsida</taxon>
        <taxon>Liliopsida</taxon>
        <taxon>Poales</taxon>
        <taxon>Poaceae</taxon>
        <taxon>BOP clade</taxon>
        <taxon>Pooideae</taxon>
        <taxon>Poodae</taxon>
        <taxon>Poeae</taxon>
        <taxon>Poeae Chloroplast Group 1 (Aveneae type)</taxon>
        <taxon>Aveninae</taxon>
        <taxon>Avena</taxon>
    </lineage>
</organism>
<accession>A0ACD5W823</accession>
<name>A0ACD5W823_AVESA</name>
<sequence length="291" mass="30038">MAQPQLLLLLLAFLSPAANIIATTPCHPDDLRALRGFAGDLSGGGGDLLRAAWSGDACCSWEGVRCADGATGRVRALWLPRRDLAGPITMSLADCTELKSLNLAGNRLVGTVPSWIGELEHLSYLDLSDNLLVGDVPPSFQTRLEGLAAAAGRSLGMSYSPSMPSYMNHNGRALGEEPNTITGTNNHVKSGTLNVVSGNDNVVTCGNNNTLSGSNNTLSGSDNVVAGSNQVVCGWNHVVSENNNVVTGNDNTVTGSFCTVSGNHNTVSGSNNTVSGSFHTVSGSNKVVTGG</sequence>
<proteinExistence type="predicted"/>